<feature type="non-terminal residue" evidence="2">
    <location>
        <position position="1"/>
    </location>
</feature>
<feature type="domain" description="KIB1-4 beta-propeller" evidence="1">
    <location>
        <begin position="55"/>
        <end position="189"/>
    </location>
</feature>
<dbReference type="AlphaFoldDB" id="A0A022RV23"/>
<name>A0A022RV23_ERYGU</name>
<accession>A0A022RV23</accession>
<keyword evidence="3" id="KW-1185">Reference proteome</keyword>
<evidence type="ECO:0000313" key="2">
    <source>
        <dbReference type="EMBL" id="EYU43588.1"/>
    </source>
</evidence>
<dbReference type="PANTHER" id="PTHR33127:SF69">
    <property type="entry name" value="OS09G0340800 PROTEIN"/>
    <property type="match status" value="1"/>
</dbReference>
<reference evidence="2 3" key="1">
    <citation type="journal article" date="2013" name="Proc. Natl. Acad. Sci. U.S.A.">
        <title>Fine-scale variation in meiotic recombination in Mimulus inferred from population shotgun sequencing.</title>
        <authorList>
            <person name="Hellsten U."/>
            <person name="Wright K.M."/>
            <person name="Jenkins J."/>
            <person name="Shu S."/>
            <person name="Yuan Y."/>
            <person name="Wessler S.R."/>
            <person name="Schmutz J."/>
            <person name="Willis J.H."/>
            <person name="Rokhsar D.S."/>
        </authorList>
    </citation>
    <scope>NUCLEOTIDE SEQUENCE [LARGE SCALE GENOMIC DNA]</scope>
    <source>
        <strain evidence="3">cv. DUN x IM62</strain>
    </source>
</reference>
<sequence length="203" mass="22720">VNIPCITRMCMTGVSSPSLFGYRSNPPINRGRHTKYTSTLIKYECNTIDPFDAKKKRMQFTSIAKLQGAVVALSLQGALAVIQEIDSCLTIKAVSSSRAVPSVSSKFFKEYFVQLNGEILLVFLINQKTASVVDKVEIFRLRFPDLKLIKVENIQGKTLFVDQCHNRVSSVQTGYRGNCIYFNQGSENERCKYDLVSDCISPA</sequence>
<dbReference type="PANTHER" id="PTHR33127">
    <property type="entry name" value="TRANSMEMBRANE PROTEIN"/>
    <property type="match status" value="1"/>
</dbReference>
<dbReference type="EMBL" id="KI630241">
    <property type="protein sequence ID" value="EYU43588.1"/>
    <property type="molecule type" value="Genomic_DNA"/>
</dbReference>
<proteinExistence type="predicted"/>
<organism evidence="2 3">
    <name type="scientific">Erythranthe guttata</name>
    <name type="common">Yellow monkey flower</name>
    <name type="synonym">Mimulus guttatus</name>
    <dbReference type="NCBI Taxonomy" id="4155"/>
    <lineage>
        <taxon>Eukaryota</taxon>
        <taxon>Viridiplantae</taxon>
        <taxon>Streptophyta</taxon>
        <taxon>Embryophyta</taxon>
        <taxon>Tracheophyta</taxon>
        <taxon>Spermatophyta</taxon>
        <taxon>Magnoliopsida</taxon>
        <taxon>eudicotyledons</taxon>
        <taxon>Gunneridae</taxon>
        <taxon>Pentapetalae</taxon>
        <taxon>asterids</taxon>
        <taxon>lamiids</taxon>
        <taxon>Lamiales</taxon>
        <taxon>Phrymaceae</taxon>
        <taxon>Erythranthe</taxon>
    </lineage>
</organism>
<evidence type="ECO:0000259" key="1">
    <source>
        <dbReference type="Pfam" id="PF03478"/>
    </source>
</evidence>
<gene>
    <name evidence="2" type="ORF">MIMGU_mgv1a018396mg</name>
</gene>
<dbReference type="Pfam" id="PF03478">
    <property type="entry name" value="Beta-prop_KIB1-4"/>
    <property type="match status" value="1"/>
</dbReference>
<protein>
    <recommendedName>
        <fullName evidence="1">KIB1-4 beta-propeller domain-containing protein</fullName>
    </recommendedName>
</protein>
<evidence type="ECO:0000313" key="3">
    <source>
        <dbReference type="Proteomes" id="UP000030748"/>
    </source>
</evidence>
<dbReference type="InterPro" id="IPR005174">
    <property type="entry name" value="KIB1-4_b-propeller"/>
</dbReference>
<dbReference type="Proteomes" id="UP000030748">
    <property type="component" value="Unassembled WGS sequence"/>
</dbReference>
<dbReference type="eggNOG" id="ENOG502RQG7">
    <property type="taxonomic scope" value="Eukaryota"/>
</dbReference>